<feature type="domain" description="Chitin-binding type-2" evidence="8">
    <location>
        <begin position="404"/>
        <end position="465"/>
    </location>
</feature>
<evidence type="ECO:0000313" key="9">
    <source>
        <dbReference type="EMBL" id="KOF89171.1"/>
    </source>
</evidence>
<dbReference type="InterPro" id="IPR002557">
    <property type="entry name" value="Chitin-bd_dom"/>
</dbReference>
<reference evidence="9" key="1">
    <citation type="submission" date="2015-07" db="EMBL/GenBank/DDBJ databases">
        <title>MeaNS - Measles Nucleotide Surveillance Program.</title>
        <authorList>
            <person name="Tran T."/>
            <person name="Druce J."/>
        </authorList>
    </citation>
    <scope>NUCLEOTIDE SEQUENCE</scope>
    <source>
        <strain evidence="9">UCB-OBI-ISO-001</strain>
        <tissue evidence="9">Gonad</tissue>
    </source>
</reference>
<evidence type="ECO:0000256" key="2">
    <source>
        <dbReference type="ARBA" id="ARBA00022729"/>
    </source>
</evidence>
<dbReference type="KEGG" id="obi:106870419"/>
<evidence type="ECO:0000259" key="8">
    <source>
        <dbReference type="PROSITE" id="PS50940"/>
    </source>
</evidence>
<evidence type="ECO:0000256" key="6">
    <source>
        <dbReference type="SAM" id="MobiDB-lite"/>
    </source>
</evidence>
<dbReference type="PROSITE" id="PS50940">
    <property type="entry name" value="CHIT_BIND_II"/>
    <property type="match status" value="5"/>
</dbReference>
<dbReference type="Pfam" id="PF01607">
    <property type="entry name" value="CBM_14"/>
    <property type="match status" value="4"/>
</dbReference>
<name>A0A0L8HIX5_OCTBM</name>
<keyword evidence="4" id="KW-1015">Disulfide bond</keyword>
<evidence type="ECO:0000256" key="3">
    <source>
        <dbReference type="ARBA" id="ARBA00022737"/>
    </source>
</evidence>
<feature type="signal peptide" evidence="7">
    <location>
        <begin position="1"/>
        <end position="25"/>
    </location>
</feature>
<evidence type="ECO:0000256" key="4">
    <source>
        <dbReference type="ARBA" id="ARBA00023157"/>
    </source>
</evidence>
<feature type="domain" description="Chitin-binding type-2" evidence="8">
    <location>
        <begin position="467"/>
        <end position="525"/>
    </location>
</feature>
<sequence length="599" mass="68045">MHLYHLSNLLLNSLIVLFYVPTAHLTYNPKYPCRSNRPTQWQRDPQNCSKYYFCIYGRPILMPACAHGQVWSQVGSACVEINSYWDDCELVASVPSTTVRSTNIRSTTTAQYTVPQTVPQTKLLATGNRITTTPSQPPPPKTTTTTEATTTSASTTEATTTPPTTMTKILTSTILTSTRNPKIPKDSPCLTQSGIIPHPKKCHLYYNCSLSSESALWAYYEMFTVECNYPQLFDSEQLRCREFLNNNCNGRFEPVDPCEYRRNQCLRSHCQPCSLRFGSCRGRPDGIYPQHEFSWTPKYFTCYYERAIAHDLCEPPIPIFSPIENQCVSYDMVPKEHGGLRPDCKIRANGHYADEMGRCNFYFQCDNAKFQGFHKCNYGFTFNPILKICQSPDQVPPPCGSGSPPSCVKRPDGFYADLAGRCSYYFECKQSVFKGFHKCSRSHAFNPYKHSCVRGIGSQIKPCGIQDNPCQNRLTGFYHYNSSSSQYYECHEGLFIHFGTCPNGQIFNLSSKQCEIAEMKDYCANKADGRYKHPRAECIAFLECKQHTTFRVAQCSDKLNGTRFNSLTRSCDQPQNICPPCGYKWFDCPSYIESTTKLS</sequence>
<dbReference type="InterPro" id="IPR051940">
    <property type="entry name" value="Chitin_bind-dev_reg"/>
</dbReference>
<feature type="compositionally biased region" description="Low complexity" evidence="6">
    <location>
        <begin position="142"/>
        <end position="163"/>
    </location>
</feature>
<dbReference type="GO" id="GO:0005576">
    <property type="term" value="C:extracellular region"/>
    <property type="evidence" value="ECO:0007669"/>
    <property type="project" value="InterPro"/>
</dbReference>
<proteinExistence type="predicted"/>
<gene>
    <name evidence="9" type="ORF">OCBIM_22013594mg</name>
</gene>
<feature type="region of interest" description="Disordered" evidence="6">
    <location>
        <begin position="126"/>
        <end position="163"/>
    </location>
</feature>
<dbReference type="EMBL" id="KQ418038">
    <property type="protein sequence ID" value="KOF89171.1"/>
    <property type="molecule type" value="Genomic_DNA"/>
</dbReference>
<feature type="domain" description="Chitin-binding type-2" evidence="8">
    <location>
        <begin position="186"/>
        <end position="250"/>
    </location>
</feature>
<dbReference type="AlphaFoldDB" id="A0A0L8HIX5"/>
<evidence type="ECO:0000256" key="7">
    <source>
        <dbReference type="SAM" id="SignalP"/>
    </source>
</evidence>
<feature type="chain" id="PRO_5005583713" description="Chitin-binding type-2 domain-containing protein" evidence="7">
    <location>
        <begin position="26"/>
        <end position="599"/>
    </location>
</feature>
<accession>A0A0L8HIX5</accession>
<keyword evidence="5" id="KW-0325">Glycoprotein</keyword>
<dbReference type="SUPFAM" id="SSF57625">
    <property type="entry name" value="Invertebrate chitin-binding proteins"/>
    <property type="match status" value="4"/>
</dbReference>
<organism evidence="9">
    <name type="scientific">Octopus bimaculoides</name>
    <name type="common">California two-spotted octopus</name>
    <dbReference type="NCBI Taxonomy" id="37653"/>
    <lineage>
        <taxon>Eukaryota</taxon>
        <taxon>Metazoa</taxon>
        <taxon>Spiralia</taxon>
        <taxon>Lophotrochozoa</taxon>
        <taxon>Mollusca</taxon>
        <taxon>Cephalopoda</taxon>
        <taxon>Coleoidea</taxon>
        <taxon>Octopodiformes</taxon>
        <taxon>Octopoda</taxon>
        <taxon>Incirrata</taxon>
        <taxon>Octopodidae</taxon>
        <taxon>Octopus</taxon>
    </lineage>
</organism>
<dbReference type="GO" id="GO:0008061">
    <property type="term" value="F:chitin binding"/>
    <property type="evidence" value="ECO:0007669"/>
    <property type="project" value="UniProtKB-KW"/>
</dbReference>
<evidence type="ECO:0000256" key="1">
    <source>
        <dbReference type="ARBA" id="ARBA00022669"/>
    </source>
</evidence>
<dbReference type="PANTHER" id="PTHR23301">
    <property type="entry name" value="CHITIN BINDING PERITROPHIN-A"/>
    <property type="match status" value="1"/>
</dbReference>
<protein>
    <recommendedName>
        <fullName evidence="8">Chitin-binding type-2 domain-containing protein</fullName>
    </recommendedName>
</protein>
<keyword evidence="1" id="KW-0147">Chitin-binding</keyword>
<dbReference type="Gene3D" id="2.170.140.10">
    <property type="entry name" value="Chitin binding domain"/>
    <property type="match status" value="3"/>
</dbReference>
<keyword evidence="2 7" id="KW-0732">Signal</keyword>
<feature type="domain" description="Chitin-binding type-2" evidence="8">
    <location>
        <begin position="30"/>
        <end position="90"/>
    </location>
</feature>
<dbReference type="SMART" id="SM00494">
    <property type="entry name" value="ChtBD2"/>
    <property type="match status" value="6"/>
</dbReference>
<dbReference type="OMA" id="NINRCRE"/>
<dbReference type="STRING" id="37653.A0A0L8HIX5"/>
<dbReference type="PANTHER" id="PTHR23301:SF0">
    <property type="entry name" value="CHITIN-BINDING TYPE-2 DOMAIN-CONTAINING PROTEIN-RELATED"/>
    <property type="match status" value="1"/>
</dbReference>
<keyword evidence="3" id="KW-0677">Repeat</keyword>
<dbReference type="InterPro" id="IPR036508">
    <property type="entry name" value="Chitin-bd_dom_sf"/>
</dbReference>
<feature type="domain" description="Chitin-binding type-2" evidence="8">
    <location>
        <begin position="341"/>
        <end position="401"/>
    </location>
</feature>
<evidence type="ECO:0000256" key="5">
    <source>
        <dbReference type="ARBA" id="ARBA00023180"/>
    </source>
</evidence>
<dbReference type="OrthoDB" id="6085033at2759"/>